<proteinExistence type="predicted"/>
<gene>
    <name evidence="2" type="ORF">Syun_023848</name>
</gene>
<comment type="caution">
    <text evidence="2">The sequence shown here is derived from an EMBL/GenBank/DDBJ whole genome shotgun (WGS) entry which is preliminary data.</text>
</comment>
<dbReference type="EMBL" id="JBBNAF010000010">
    <property type="protein sequence ID" value="KAK9107837.1"/>
    <property type="molecule type" value="Genomic_DNA"/>
</dbReference>
<evidence type="ECO:0000313" key="3">
    <source>
        <dbReference type="Proteomes" id="UP001420932"/>
    </source>
</evidence>
<feature type="region of interest" description="Disordered" evidence="1">
    <location>
        <begin position="1"/>
        <end position="44"/>
    </location>
</feature>
<dbReference type="AlphaFoldDB" id="A0AAP0FJV2"/>
<name>A0AAP0FJV2_9MAGN</name>
<evidence type="ECO:0000313" key="2">
    <source>
        <dbReference type="EMBL" id="KAK9107837.1"/>
    </source>
</evidence>
<reference evidence="2 3" key="1">
    <citation type="submission" date="2024-01" db="EMBL/GenBank/DDBJ databases">
        <title>Genome assemblies of Stephania.</title>
        <authorList>
            <person name="Yang L."/>
        </authorList>
    </citation>
    <scope>NUCLEOTIDE SEQUENCE [LARGE SCALE GENOMIC DNA]</scope>
    <source>
        <strain evidence="2">YNDBR</strain>
        <tissue evidence="2">Leaf</tissue>
    </source>
</reference>
<dbReference type="Proteomes" id="UP001420932">
    <property type="component" value="Unassembled WGS sequence"/>
</dbReference>
<accession>A0AAP0FJV2</accession>
<evidence type="ECO:0000256" key="1">
    <source>
        <dbReference type="SAM" id="MobiDB-lite"/>
    </source>
</evidence>
<sequence>MADHIENPHAPVAPHEGRKEPLVNPPRQFVAPGVPHAPVEQQRPIVPQKKLDENRISGAARVKTQIEGSPSVLARTYGGKIEDVYGFAVSELARLVSIYIYFGGSRVACLASRSRRACSPSWEVKVLCPYV</sequence>
<protein>
    <submittedName>
        <fullName evidence="2">Uncharacterized protein</fullName>
    </submittedName>
</protein>
<keyword evidence="3" id="KW-1185">Reference proteome</keyword>
<organism evidence="2 3">
    <name type="scientific">Stephania yunnanensis</name>
    <dbReference type="NCBI Taxonomy" id="152371"/>
    <lineage>
        <taxon>Eukaryota</taxon>
        <taxon>Viridiplantae</taxon>
        <taxon>Streptophyta</taxon>
        <taxon>Embryophyta</taxon>
        <taxon>Tracheophyta</taxon>
        <taxon>Spermatophyta</taxon>
        <taxon>Magnoliopsida</taxon>
        <taxon>Ranunculales</taxon>
        <taxon>Menispermaceae</taxon>
        <taxon>Menispermoideae</taxon>
        <taxon>Cissampelideae</taxon>
        <taxon>Stephania</taxon>
    </lineage>
</organism>